<dbReference type="InterPro" id="IPR032675">
    <property type="entry name" value="LRR_dom_sf"/>
</dbReference>
<keyword evidence="3" id="KW-1185">Reference proteome</keyword>
<organism evidence="2 3">
    <name type="scientific">Microthlaspi erraticum</name>
    <dbReference type="NCBI Taxonomy" id="1685480"/>
    <lineage>
        <taxon>Eukaryota</taxon>
        <taxon>Viridiplantae</taxon>
        <taxon>Streptophyta</taxon>
        <taxon>Embryophyta</taxon>
        <taxon>Tracheophyta</taxon>
        <taxon>Spermatophyta</taxon>
        <taxon>Magnoliopsida</taxon>
        <taxon>eudicotyledons</taxon>
        <taxon>Gunneridae</taxon>
        <taxon>Pentapetalae</taxon>
        <taxon>rosids</taxon>
        <taxon>malvids</taxon>
        <taxon>Brassicales</taxon>
        <taxon>Brassicaceae</taxon>
        <taxon>Coluteocarpeae</taxon>
        <taxon>Microthlaspi</taxon>
    </lineage>
</organism>
<sequence length="82" mass="9253">MGVMKVQSDSSEDESRKLTGSFPHELGNMSKVHYRLHDNRLTSHKPLSISLGKLTDLFHLKLRSRFGYSDILYIVASFLAGS</sequence>
<dbReference type="EMBL" id="CACVBM020000777">
    <property type="protein sequence ID" value="CAA7023364.1"/>
    <property type="molecule type" value="Genomic_DNA"/>
</dbReference>
<reference evidence="2" key="1">
    <citation type="submission" date="2020-01" db="EMBL/GenBank/DDBJ databases">
        <authorList>
            <person name="Mishra B."/>
        </authorList>
    </citation>
    <scope>NUCLEOTIDE SEQUENCE [LARGE SCALE GENOMIC DNA]</scope>
</reference>
<evidence type="ECO:0000313" key="2">
    <source>
        <dbReference type="EMBL" id="CAA7023364.1"/>
    </source>
</evidence>
<evidence type="ECO:0000256" key="1">
    <source>
        <dbReference type="SAM" id="MobiDB-lite"/>
    </source>
</evidence>
<feature type="region of interest" description="Disordered" evidence="1">
    <location>
        <begin position="1"/>
        <end position="25"/>
    </location>
</feature>
<comment type="caution">
    <text evidence="2">The sequence shown here is derived from an EMBL/GenBank/DDBJ whole genome shotgun (WGS) entry which is preliminary data.</text>
</comment>
<dbReference type="AlphaFoldDB" id="A0A6D2IE89"/>
<gene>
    <name evidence="2" type="ORF">MERR_LOCUS10599</name>
</gene>
<name>A0A6D2IE89_9BRAS</name>
<evidence type="ECO:0000313" key="3">
    <source>
        <dbReference type="Proteomes" id="UP000467841"/>
    </source>
</evidence>
<protein>
    <submittedName>
        <fullName evidence="2">Uncharacterized protein</fullName>
    </submittedName>
</protein>
<dbReference type="Proteomes" id="UP000467841">
    <property type="component" value="Unassembled WGS sequence"/>
</dbReference>
<dbReference type="Gene3D" id="3.80.10.10">
    <property type="entry name" value="Ribonuclease Inhibitor"/>
    <property type="match status" value="1"/>
</dbReference>
<proteinExistence type="predicted"/>
<accession>A0A6D2IE89</accession>